<dbReference type="EMBL" id="JARBJD010000033">
    <property type="protein sequence ID" value="KAK2959041.1"/>
    <property type="molecule type" value="Genomic_DNA"/>
</dbReference>
<feature type="domain" description="Protein kinase" evidence="3">
    <location>
        <begin position="29"/>
        <end position="396"/>
    </location>
</feature>
<dbReference type="InterPro" id="IPR001245">
    <property type="entry name" value="Ser-Thr/Tyr_kinase_cat_dom"/>
</dbReference>
<feature type="compositionally biased region" description="Low complexity" evidence="1">
    <location>
        <begin position="254"/>
        <end position="266"/>
    </location>
</feature>
<organism evidence="4 5">
    <name type="scientific">Blattamonas nauphoetae</name>
    <dbReference type="NCBI Taxonomy" id="2049346"/>
    <lineage>
        <taxon>Eukaryota</taxon>
        <taxon>Metamonada</taxon>
        <taxon>Preaxostyla</taxon>
        <taxon>Oxymonadida</taxon>
        <taxon>Blattamonas</taxon>
    </lineage>
</organism>
<dbReference type="InterPro" id="IPR000719">
    <property type="entry name" value="Prot_kinase_dom"/>
</dbReference>
<dbReference type="SUPFAM" id="SSF56112">
    <property type="entry name" value="Protein kinase-like (PK-like)"/>
    <property type="match status" value="1"/>
</dbReference>
<keyword evidence="2" id="KW-0812">Transmembrane</keyword>
<comment type="caution">
    <text evidence="4">The sequence shown here is derived from an EMBL/GenBank/DDBJ whole genome shotgun (WGS) entry which is preliminary data.</text>
</comment>
<dbReference type="PANTHER" id="PTHR23257">
    <property type="entry name" value="SERINE-THREONINE PROTEIN KINASE"/>
    <property type="match status" value="1"/>
</dbReference>
<gene>
    <name evidence="4" type="ORF">BLNAU_6057</name>
</gene>
<dbReference type="InterPro" id="IPR011009">
    <property type="entry name" value="Kinase-like_dom_sf"/>
</dbReference>
<feature type="compositionally biased region" description="Basic and acidic residues" evidence="1">
    <location>
        <begin position="288"/>
        <end position="299"/>
    </location>
</feature>
<feature type="compositionally biased region" description="Basic and acidic residues" evidence="1">
    <location>
        <begin position="267"/>
        <end position="278"/>
    </location>
</feature>
<dbReference type="InterPro" id="IPR050167">
    <property type="entry name" value="Ser_Thr_protein_kinase"/>
</dbReference>
<feature type="transmembrane region" description="Helical" evidence="2">
    <location>
        <begin position="64"/>
        <end position="87"/>
    </location>
</feature>
<dbReference type="Gene3D" id="1.10.510.10">
    <property type="entry name" value="Transferase(Phosphotransferase) domain 1"/>
    <property type="match status" value="1"/>
</dbReference>
<sequence length="411" mass="45880">MGHFTDCISMEWELCTETDVKNFSSSLEWRGRLVFGDGVEGSEWMVIAGAGSGNKAEGGVGSKWWLPVIIVLSCALLISLVITLICCRRRQKTKLLLSNQDQNGQQMEDMIVKEEDLPDVLHPHNSNDVSLIAAATMRPELDKIVRTEEITQVVLPPSTNVGVVPRGLEREALRCEEPFETVLVNGTDTLFNRLHKSGGRGWEKLQWKVAAHSLSKGLIHLWKQDAHSDVLSRLNPHNVVLDVDDTPCLLLTQQTNTQPTEQFQTNQEERVTRKDTENKQSFGGRAENGNKNEEDQRWEAPEVTRTVENLSKNGIDQAKACVFSLGLVMWEMATQLVPFGEIDGVNAHRQIGSGVTPRMDKLADTAEGELIVRCLALNPNERPTLIDVKAELEELLKKKDGKIEEEKACSL</sequence>
<dbReference type="Proteomes" id="UP001281761">
    <property type="component" value="Unassembled WGS sequence"/>
</dbReference>
<dbReference type="Pfam" id="PF07714">
    <property type="entry name" value="PK_Tyr_Ser-Thr"/>
    <property type="match status" value="1"/>
</dbReference>
<evidence type="ECO:0000256" key="1">
    <source>
        <dbReference type="SAM" id="MobiDB-lite"/>
    </source>
</evidence>
<keyword evidence="2" id="KW-1133">Transmembrane helix</keyword>
<evidence type="ECO:0000259" key="3">
    <source>
        <dbReference type="PROSITE" id="PS50011"/>
    </source>
</evidence>
<dbReference type="PROSITE" id="PS50011">
    <property type="entry name" value="PROTEIN_KINASE_DOM"/>
    <property type="match status" value="1"/>
</dbReference>
<evidence type="ECO:0000313" key="4">
    <source>
        <dbReference type="EMBL" id="KAK2959041.1"/>
    </source>
</evidence>
<name>A0ABQ9Y5M6_9EUKA</name>
<proteinExistence type="predicted"/>
<protein>
    <recommendedName>
        <fullName evidence="3">Protein kinase domain-containing protein</fullName>
    </recommendedName>
</protein>
<evidence type="ECO:0000313" key="5">
    <source>
        <dbReference type="Proteomes" id="UP001281761"/>
    </source>
</evidence>
<evidence type="ECO:0000256" key="2">
    <source>
        <dbReference type="SAM" id="Phobius"/>
    </source>
</evidence>
<feature type="region of interest" description="Disordered" evidence="1">
    <location>
        <begin position="254"/>
        <end position="299"/>
    </location>
</feature>
<keyword evidence="5" id="KW-1185">Reference proteome</keyword>
<accession>A0ABQ9Y5M6</accession>
<keyword evidence="2" id="KW-0472">Membrane</keyword>
<reference evidence="4 5" key="1">
    <citation type="journal article" date="2022" name="bioRxiv">
        <title>Genomics of Preaxostyla Flagellates Illuminates Evolutionary Transitions and the Path Towards Mitochondrial Loss.</title>
        <authorList>
            <person name="Novak L.V.F."/>
            <person name="Treitli S.C."/>
            <person name="Pyrih J."/>
            <person name="Halakuc P."/>
            <person name="Pipaliya S.V."/>
            <person name="Vacek V."/>
            <person name="Brzon O."/>
            <person name="Soukal P."/>
            <person name="Eme L."/>
            <person name="Dacks J.B."/>
            <person name="Karnkowska A."/>
            <person name="Elias M."/>
            <person name="Hampl V."/>
        </authorList>
    </citation>
    <scope>NUCLEOTIDE SEQUENCE [LARGE SCALE GENOMIC DNA]</scope>
    <source>
        <strain evidence="4">NAU3</strain>
        <tissue evidence="4">Gut</tissue>
    </source>
</reference>